<gene>
    <name evidence="5" type="ORF">CYCCA115_LOCUS23948</name>
</gene>
<dbReference type="EMBL" id="CAKOGP040002436">
    <property type="protein sequence ID" value="CAJ1969922.1"/>
    <property type="molecule type" value="Genomic_DNA"/>
</dbReference>
<keyword evidence="6" id="KW-1185">Reference proteome</keyword>
<feature type="region of interest" description="Disordered" evidence="3">
    <location>
        <begin position="540"/>
        <end position="570"/>
    </location>
</feature>
<comment type="caution">
    <text evidence="5">The sequence shown here is derived from an EMBL/GenBank/DDBJ whole genome shotgun (WGS) entry which is preliminary data.</text>
</comment>
<reference evidence="5" key="1">
    <citation type="submission" date="2023-08" db="EMBL/GenBank/DDBJ databases">
        <authorList>
            <person name="Audoor S."/>
            <person name="Bilcke G."/>
        </authorList>
    </citation>
    <scope>NUCLEOTIDE SEQUENCE</scope>
</reference>
<feature type="region of interest" description="Disordered" evidence="3">
    <location>
        <begin position="477"/>
        <end position="497"/>
    </location>
</feature>
<dbReference type="Gene3D" id="1.10.1300.10">
    <property type="entry name" value="3'5'-cyclic nucleotide phosphodiesterase, catalytic domain"/>
    <property type="match status" value="2"/>
</dbReference>
<evidence type="ECO:0000256" key="1">
    <source>
        <dbReference type="ARBA" id="ARBA00022723"/>
    </source>
</evidence>
<evidence type="ECO:0000313" key="6">
    <source>
        <dbReference type="Proteomes" id="UP001295423"/>
    </source>
</evidence>
<dbReference type="PANTHER" id="PTHR11347">
    <property type="entry name" value="CYCLIC NUCLEOTIDE PHOSPHODIESTERASE"/>
    <property type="match status" value="1"/>
</dbReference>
<keyword evidence="2" id="KW-0378">Hydrolase</keyword>
<dbReference type="GO" id="GO:0004114">
    <property type="term" value="F:3',5'-cyclic-nucleotide phosphodiesterase activity"/>
    <property type="evidence" value="ECO:0007669"/>
    <property type="project" value="InterPro"/>
</dbReference>
<dbReference type="Pfam" id="PF00233">
    <property type="entry name" value="PDEase_I"/>
    <property type="match status" value="1"/>
</dbReference>
<sequence>MKIPRRGSGSSFTFSFKAGASPATKAVKLALAITEPEWREQGISKNPKNIAPTKDLDTLVDRLTALMLIRMVGWIQPEGTYTDLSTTTIAKEIIAKKGMWPASVTQQVMDQVKLYVGRMLENYQKVPYHNLEHCYHVSISVNKVMDMILEPLSKYDPESLDNPPPDTYGFKDDPLMQMAMMFAALVHDVHHQGIPNRQLANEDDQLAVLYNDTAIAEQNSLYFAFSELLKPRYKEFREAVFPHDQDYRRFRKAVVNLVLCTDIADPERSQLIKSKWKEAFGDPYETIERKVRRARKSSIGSSMASARPAPTRTSRRMSTQSIMSDLSFDSHPKIPGMMDNQVLKDDSSVSLSPDEESSTEENPKDSDEEDDEEEEEIELNDADQPGPPPAPPVAAPADGETLAKRPRSASATSHSEASSTSGPVRIPSKASQFKVYHNPLSAKGIPLSPKQTRTRNRVPRINKDLGGALMAPLKGVGNAMRQRRSNDSQSGSVVEERRMADMADRYRRRLSEDGGDESKRKYTRLGLLRTVDLTGEQIDHYKPSRRASAVGGLPPPQNGQKSAAAPTKSHEELNELREMVVMETILLACDVAHNLQGWEQMAKWSNKLYLELRKAHAMGRGADPTDGWYNNQIGFLEAYLLPLARRLDDTGVFGTERGGIFANIVMANRERWGVEGVSLTANVIRKGSEQFPEDESEWGDDWSC</sequence>
<dbReference type="InterPro" id="IPR036971">
    <property type="entry name" value="PDEase_catalytic_dom_sf"/>
</dbReference>
<evidence type="ECO:0000259" key="4">
    <source>
        <dbReference type="SMART" id="SM00471"/>
    </source>
</evidence>
<dbReference type="GO" id="GO:0007165">
    <property type="term" value="P:signal transduction"/>
    <property type="evidence" value="ECO:0007669"/>
    <property type="project" value="InterPro"/>
</dbReference>
<dbReference type="AlphaFoldDB" id="A0AAD2JQ74"/>
<evidence type="ECO:0000313" key="5">
    <source>
        <dbReference type="EMBL" id="CAJ1969922.1"/>
    </source>
</evidence>
<feature type="compositionally biased region" description="Low complexity" evidence="3">
    <location>
        <begin position="408"/>
        <end position="421"/>
    </location>
</feature>
<organism evidence="5 6">
    <name type="scientific">Cylindrotheca closterium</name>
    <dbReference type="NCBI Taxonomy" id="2856"/>
    <lineage>
        <taxon>Eukaryota</taxon>
        <taxon>Sar</taxon>
        <taxon>Stramenopiles</taxon>
        <taxon>Ochrophyta</taxon>
        <taxon>Bacillariophyta</taxon>
        <taxon>Bacillariophyceae</taxon>
        <taxon>Bacillariophycidae</taxon>
        <taxon>Bacillariales</taxon>
        <taxon>Bacillariaceae</taxon>
        <taxon>Cylindrotheca</taxon>
    </lineage>
</organism>
<feature type="region of interest" description="Disordered" evidence="3">
    <location>
        <begin position="346"/>
        <end position="426"/>
    </location>
</feature>
<keyword evidence="1" id="KW-0479">Metal-binding</keyword>
<dbReference type="GO" id="GO:0046872">
    <property type="term" value="F:metal ion binding"/>
    <property type="evidence" value="ECO:0007669"/>
    <property type="project" value="UniProtKB-KW"/>
</dbReference>
<dbReference type="InterPro" id="IPR002073">
    <property type="entry name" value="PDEase_catalytic_dom"/>
</dbReference>
<proteinExistence type="predicted"/>
<dbReference type="SMART" id="SM00471">
    <property type="entry name" value="HDc"/>
    <property type="match status" value="1"/>
</dbReference>
<dbReference type="InterPro" id="IPR003607">
    <property type="entry name" value="HD/PDEase_dom"/>
</dbReference>
<evidence type="ECO:0000256" key="2">
    <source>
        <dbReference type="ARBA" id="ARBA00022801"/>
    </source>
</evidence>
<feature type="compositionally biased region" description="Pro residues" evidence="3">
    <location>
        <begin position="385"/>
        <end position="394"/>
    </location>
</feature>
<feature type="domain" description="HD/PDEase" evidence="4">
    <location>
        <begin position="126"/>
        <end position="604"/>
    </location>
</feature>
<feature type="compositionally biased region" description="Acidic residues" evidence="3">
    <location>
        <begin position="366"/>
        <end position="381"/>
    </location>
</feature>
<dbReference type="Proteomes" id="UP001295423">
    <property type="component" value="Unassembled WGS sequence"/>
</dbReference>
<protein>
    <recommendedName>
        <fullName evidence="4">HD/PDEase domain-containing protein</fullName>
    </recommendedName>
</protein>
<accession>A0AAD2JQ74</accession>
<name>A0AAD2JQ74_9STRA</name>
<evidence type="ECO:0000256" key="3">
    <source>
        <dbReference type="SAM" id="MobiDB-lite"/>
    </source>
</evidence>
<feature type="region of interest" description="Disordered" evidence="3">
    <location>
        <begin position="291"/>
        <end position="320"/>
    </location>
</feature>
<dbReference type="SUPFAM" id="SSF109604">
    <property type="entry name" value="HD-domain/PDEase-like"/>
    <property type="match status" value="2"/>
</dbReference>